<evidence type="ECO:0000313" key="7">
    <source>
        <dbReference type="Proteomes" id="UP000309676"/>
    </source>
</evidence>
<keyword evidence="3" id="KW-0804">Transcription</keyword>
<protein>
    <submittedName>
        <fullName evidence="6">LacI family transcriptional regulator</fullName>
    </submittedName>
</protein>
<evidence type="ECO:0000256" key="1">
    <source>
        <dbReference type="ARBA" id="ARBA00023015"/>
    </source>
</evidence>
<keyword evidence="7" id="KW-1185">Reference proteome</keyword>
<keyword evidence="1" id="KW-0805">Transcription regulation</keyword>
<feature type="compositionally biased region" description="Basic and acidic residues" evidence="4">
    <location>
        <begin position="312"/>
        <end position="326"/>
    </location>
</feature>
<evidence type="ECO:0000313" key="6">
    <source>
        <dbReference type="EMBL" id="TLS49237.1"/>
    </source>
</evidence>
<dbReference type="GO" id="GO:0003700">
    <property type="term" value="F:DNA-binding transcription factor activity"/>
    <property type="evidence" value="ECO:0007669"/>
    <property type="project" value="TreeGrafter"/>
</dbReference>
<dbReference type="Pfam" id="PF00356">
    <property type="entry name" value="LacI"/>
    <property type="match status" value="1"/>
</dbReference>
<evidence type="ECO:0000256" key="4">
    <source>
        <dbReference type="SAM" id="MobiDB-lite"/>
    </source>
</evidence>
<dbReference type="PANTHER" id="PTHR30146">
    <property type="entry name" value="LACI-RELATED TRANSCRIPTIONAL REPRESSOR"/>
    <property type="match status" value="1"/>
</dbReference>
<evidence type="ECO:0000256" key="2">
    <source>
        <dbReference type="ARBA" id="ARBA00023125"/>
    </source>
</evidence>
<dbReference type="InterPro" id="IPR046335">
    <property type="entry name" value="LacI/GalR-like_sensor"/>
</dbReference>
<sequence>MPRRVSMQTIADSLRLSKFAVSRALSGKPGVSEETRRSVLAAARALGYRLPKGAPEAEAAEPIGGAAYALIWMDPTMQNESSYWARLLTGVTTACRDLGWEHAVVSPRPDAPPTFPAYMDREACIGHIAVGTLSAETLASVQAMGGPLVLLDHEEPLVRADAVLNANADGAELLTNHLLFAGRRSFVFVGDDAFAPSFRERWRGCRQAIDAFGGGKGARLRKWTVPYAEPRWADGLHATLAALGAGELPDAFVCANDHIALETLRGLRRAGRRVPDDCAVAGFDNVEASAAGDPPLTTVELAKEALGRRAAEQLARRKEKPGEQPEKILLSARLVPRASG</sequence>
<organism evidence="6 7">
    <name type="scientific">Paenibacillus antri</name>
    <dbReference type="NCBI Taxonomy" id="2582848"/>
    <lineage>
        <taxon>Bacteria</taxon>
        <taxon>Bacillati</taxon>
        <taxon>Bacillota</taxon>
        <taxon>Bacilli</taxon>
        <taxon>Bacillales</taxon>
        <taxon>Paenibacillaceae</taxon>
        <taxon>Paenibacillus</taxon>
    </lineage>
</organism>
<evidence type="ECO:0000259" key="5">
    <source>
        <dbReference type="PROSITE" id="PS50932"/>
    </source>
</evidence>
<dbReference type="InterPro" id="IPR000843">
    <property type="entry name" value="HTH_LacI"/>
</dbReference>
<dbReference type="Pfam" id="PF13377">
    <property type="entry name" value="Peripla_BP_3"/>
    <property type="match status" value="1"/>
</dbReference>
<feature type="domain" description="HTH lacI-type" evidence="5">
    <location>
        <begin position="5"/>
        <end position="49"/>
    </location>
</feature>
<gene>
    <name evidence="6" type="ORF">FE782_26790</name>
</gene>
<dbReference type="PANTHER" id="PTHR30146:SF138">
    <property type="entry name" value="TRANSCRIPTIONAL REGULATORY PROTEIN"/>
    <property type="match status" value="1"/>
</dbReference>
<dbReference type="EMBL" id="VCIW01000023">
    <property type="protein sequence ID" value="TLS49237.1"/>
    <property type="molecule type" value="Genomic_DNA"/>
</dbReference>
<dbReference type="InterPro" id="IPR028082">
    <property type="entry name" value="Peripla_BP_I"/>
</dbReference>
<proteinExistence type="predicted"/>
<accession>A0A5R9FYV8</accession>
<dbReference type="AlphaFoldDB" id="A0A5R9FYV8"/>
<dbReference type="RefSeq" id="WP_138197435.1">
    <property type="nucleotide sequence ID" value="NZ_VCIW01000023.1"/>
</dbReference>
<reference evidence="6 7" key="1">
    <citation type="submission" date="2019-05" db="EMBL/GenBank/DDBJ databases">
        <authorList>
            <person name="Narsing Rao M.P."/>
            <person name="Li W.J."/>
        </authorList>
    </citation>
    <scope>NUCLEOTIDE SEQUENCE [LARGE SCALE GENOMIC DNA]</scope>
    <source>
        <strain evidence="6 7">SYSU_K30003</strain>
    </source>
</reference>
<dbReference type="SMART" id="SM00354">
    <property type="entry name" value="HTH_LACI"/>
    <property type="match status" value="1"/>
</dbReference>
<dbReference type="PROSITE" id="PS50932">
    <property type="entry name" value="HTH_LACI_2"/>
    <property type="match status" value="1"/>
</dbReference>
<feature type="region of interest" description="Disordered" evidence="4">
    <location>
        <begin position="312"/>
        <end position="340"/>
    </location>
</feature>
<dbReference type="Gene3D" id="3.40.50.2300">
    <property type="match status" value="2"/>
</dbReference>
<dbReference type="GO" id="GO:0000976">
    <property type="term" value="F:transcription cis-regulatory region binding"/>
    <property type="evidence" value="ECO:0007669"/>
    <property type="project" value="TreeGrafter"/>
</dbReference>
<dbReference type="CDD" id="cd01392">
    <property type="entry name" value="HTH_LacI"/>
    <property type="match status" value="1"/>
</dbReference>
<dbReference type="Proteomes" id="UP000309676">
    <property type="component" value="Unassembled WGS sequence"/>
</dbReference>
<comment type="caution">
    <text evidence="6">The sequence shown here is derived from an EMBL/GenBank/DDBJ whole genome shotgun (WGS) entry which is preliminary data.</text>
</comment>
<dbReference type="OrthoDB" id="2026446at2"/>
<dbReference type="InterPro" id="IPR010982">
    <property type="entry name" value="Lambda_DNA-bd_dom_sf"/>
</dbReference>
<dbReference type="Gene3D" id="1.10.260.40">
    <property type="entry name" value="lambda repressor-like DNA-binding domains"/>
    <property type="match status" value="1"/>
</dbReference>
<name>A0A5R9FYV8_9BACL</name>
<evidence type="ECO:0000256" key="3">
    <source>
        <dbReference type="ARBA" id="ARBA00023163"/>
    </source>
</evidence>
<keyword evidence="2" id="KW-0238">DNA-binding</keyword>
<dbReference type="SUPFAM" id="SSF47413">
    <property type="entry name" value="lambda repressor-like DNA-binding domains"/>
    <property type="match status" value="1"/>
</dbReference>
<dbReference type="SUPFAM" id="SSF53822">
    <property type="entry name" value="Periplasmic binding protein-like I"/>
    <property type="match status" value="1"/>
</dbReference>